<dbReference type="PANTHER" id="PTHR30137:SF20">
    <property type="entry name" value="N-ACETYL-S-ALKYLCYSTEINE MONOOXYGENASE"/>
    <property type="match status" value="1"/>
</dbReference>
<dbReference type="InterPro" id="IPR011251">
    <property type="entry name" value="Luciferase-like_dom"/>
</dbReference>
<reference evidence="4 5" key="1">
    <citation type="submission" date="2019-01" db="EMBL/GenBank/DDBJ databases">
        <title>Filimonas sp. strain TTM-71.</title>
        <authorList>
            <person name="Chen W.-M."/>
        </authorList>
    </citation>
    <scope>NUCLEOTIDE SEQUENCE [LARGE SCALE GENOMIC DNA]</scope>
    <source>
        <strain evidence="4 5">TTM-71</strain>
    </source>
</reference>
<dbReference type="GO" id="GO:0005829">
    <property type="term" value="C:cytosol"/>
    <property type="evidence" value="ECO:0007669"/>
    <property type="project" value="TreeGrafter"/>
</dbReference>
<dbReference type="InterPro" id="IPR050766">
    <property type="entry name" value="Bact_Lucif_Oxidored"/>
</dbReference>
<dbReference type="NCBIfam" id="TIGR03558">
    <property type="entry name" value="oxido_grp_1"/>
    <property type="match status" value="1"/>
</dbReference>
<evidence type="ECO:0000256" key="2">
    <source>
        <dbReference type="ARBA" id="ARBA00074555"/>
    </source>
</evidence>
<gene>
    <name evidence="4" type="ORF">ESB13_21255</name>
</gene>
<dbReference type="InterPro" id="IPR019949">
    <property type="entry name" value="CmoO-like"/>
</dbReference>
<dbReference type="AlphaFoldDB" id="A0A4Q1D2Z5"/>
<dbReference type="GO" id="GO:0016705">
    <property type="term" value="F:oxidoreductase activity, acting on paired donors, with incorporation or reduction of molecular oxygen"/>
    <property type="evidence" value="ECO:0007669"/>
    <property type="project" value="InterPro"/>
</dbReference>
<protein>
    <recommendedName>
        <fullName evidence="2">Luciferase-like monooxygenase</fullName>
    </recommendedName>
</protein>
<comment type="similarity">
    <text evidence="1">To bacterial alkanal monooxygenase alpha and beta chains.</text>
</comment>
<accession>A0A4Q1D2Z5</accession>
<dbReference type="Gene3D" id="3.20.20.30">
    <property type="entry name" value="Luciferase-like domain"/>
    <property type="match status" value="1"/>
</dbReference>
<organism evidence="4 5">
    <name type="scientific">Filimonas effusa</name>
    <dbReference type="NCBI Taxonomy" id="2508721"/>
    <lineage>
        <taxon>Bacteria</taxon>
        <taxon>Pseudomonadati</taxon>
        <taxon>Bacteroidota</taxon>
        <taxon>Chitinophagia</taxon>
        <taxon>Chitinophagales</taxon>
        <taxon>Chitinophagaceae</taxon>
        <taxon>Filimonas</taxon>
    </lineage>
</organism>
<evidence type="ECO:0000259" key="3">
    <source>
        <dbReference type="Pfam" id="PF00296"/>
    </source>
</evidence>
<proteinExistence type="predicted"/>
<dbReference type="Proteomes" id="UP000290545">
    <property type="component" value="Unassembled WGS sequence"/>
</dbReference>
<dbReference type="RefSeq" id="WP_129005711.1">
    <property type="nucleotide sequence ID" value="NZ_SDHZ01000004.1"/>
</dbReference>
<dbReference type="OrthoDB" id="9780518at2"/>
<evidence type="ECO:0000313" key="4">
    <source>
        <dbReference type="EMBL" id="RXK81461.1"/>
    </source>
</evidence>
<sequence length="334" mass="37645">MGRKIRLSILDQSQIRRGSNAREAILESVDLVKHADKLGYTRYWVSEHHNFTLLAGSTPEVLIAHLAGETERIRLGSGGIMLPNHSALKVAENFRMLETIFPGRIDLGIGRAPGGDRYTAHVLNPSNEFDERAFIQQIKDLRGFLNDSNEPGTVHEKIKAIPQAPTVPELWMLSSSGGGSQLASYFGTALSFAQFINPFGGPEAVERYRTNFKPSASLSEPYAQVGIFAFCSEDEQKVRRWQIEMDARILNIEKGLTTPPPSYEEILQTEYTAAEQDRILYNRDRMICGTPQQMKQKLQDLADRYDVDEIMVATICDQHEDRLKSFELLAGIEW</sequence>
<comment type="caution">
    <text evidence="4">The sequence shown here is derived from an EMBL/GenBank/DDBJ whole genome shotgun (WGS) entry which is preliminary data.</text>
</comment>
<dbReference type="InterPro" id="IPR036661">
    <property type="entry name" value="Luciferase-like_sf"/>
</dbReference>
<name>A0A4Q1D2Z5_9BACT</name>
<keyword evidence="5" id="KW-1185">Reference proteome</keyword>
<feature type="domain" description="Luciferase-like" evidence="3">
    <location>
        <begin position="7"/>
        <end position="303"/>
    </location>
</feature>
<dbReference type="FunFam" id="3.20.20.30:FF:000002">
    <property type="entry name" value="LLM class flavin-dependent oxidoreductase"/>
    <property type="match status" value="1"/>
</dbReference>
<evidence type="ECO:0000313" key="5">
    <source>
        <dbReference type="Proteomes" id="UP000290545"/>
    </source>
</evidence>
<dbReference type="PANTHER" id="PTHR30137">
    <property type="entry name" value="LUCIFERASE-LIKE MONOOXYGENASE"/>
    <property type="match status" value="1"/>
</dbReference>
<dbReference type="EMBL" id="SDHZ01000004">
    <property type="protein sequence ID" value="RXK81461.1"/>
    <property type="molecule type" value="Genomic_DNA"/>
</dbReference>
<dbReference type="SUPFAM" id="SSF51679">
    <property type="entry name" value="Bacterial luciferase-like"/>
    <property type="match status" value="1"/>
</dbReference>
<dbReference type="Pfam" id="PF00296">
    <property type="entry name" value="Bac_luciferase"/>
    <property type="match status" value="1"/>
</dbReference>
<evidence type="ECO:0000256" key="1">
    <source>
        <dbReference type="ARBA" id="ARBA00007789"/>
    </source>
</evidence>